<dbReference type="AlphaFoldDB" id="A0A9I9ED89"/>
<sequence>MAEFWFILHITGQLVFTRNQEVSSFSCISECTSGGQIKEVVCAQFCKWFCFEGYLSLFTGNQIYMSSDWQVHHMKVLSRVDRYRYKKALFVGFTPSFGLR</sequence>
<proteinExistence type="predicted"/>
<dbReference type="Gramene" id="MELO3C032139.2.1">
    <property type="protein sequence ID" value="MELO3C032139.2.1"/>
    <property type="gene ID" value="MELO3C032139.2"/>
</dbReference>
<accession>A0A9I9ED89</accession>
<name>A0A9I9ED89_CUCME</name>
<reference evidence="1" key="1">
    <citation type="submission" date="2023-03" db="UniProtKB">
        <authorList>
            <consortium name="EnsemblPlants"/>
        </authorList>
    </citation>
    <scope>IDENTIFICATION</scope>
</reference>
<protein>
    <submittedName>
        <fullName evidence="1">Uncharacterized protein</fullName>
    </submittedName>
</protein>
<dbReference type="EnsemblPlants" id="MELO3C032139.2.1">
    <property type="protein sequence ID" value="MELO3C032139.2.1"/>
    <property type="gene ID" value="MELO3C032139.2"/>
</dbReference>
<evidence type="ECO:0000313" key="1">
    <source>
        <dbReference type="EnsemblPlants" id="MELO3C032139.2.1"/>
    </source>
</evidence>
<organism evidence="1">
    <name type="scientific">Cucumis melo</name>
    <name type="common">Muskmelon</name>
    <dbReference type="NCBI Taxonomy" id="3656"/>
    <lineage>
        <taxon>Eukaryota</taxon>
        <taxon>Viridiplantae</taxon>
        <taxon>Streptophyta</taxon>
        <taxon>Embryophyta</taxon>
        <taxon>Tracheophyta</taxon>
        <taxon>Spermatophyta</taxon>
        <taxon>Magnoliopsida</taxon>
        <taxon>eudicotyledons</taxon>
        <taxon>Gunneridae</taxon>
        <taxon>Pentapetalae</taxon>
        <taxon>rosids</taxon>
        <taxon>fabids</taxon>
        <taxon>Cucurbitales</taxon>
        <taxon>Cucurbitaceae</taxon>
        <taxon>Benincaseae</taxon>
        <taxon>Cucumis</taxon>
    </lineage>
</organism>